<dbReference type="EMBL" id="CM003381">
    <property type="protein sequence ID" value="KOM57948.1"/>
    <property type="molecule type" value="Genomic_DNA"/>
</dbReference>
<reference evidence="3" key="1">
    <citation type="journal article" date="2015" name="Proc. Natl. Acad. Sci. U.S.A.">
        <title>Genome sequencing of adzuki bean (Vigna angularis) provides insight into high starch and low fat accumulation and domestication.</title>
        <authorList>
            <person name="Yang K."/>
            <person name="Tian Z."/>
            <person name="Chen C."/>
            <person name="Luo L."/>
            <person name="Zhao B."/>
            <person name="Wang Z."/>
            <person name="Yu L."/>
            <person name="Li Y."/>
            <person name="Sun Y."/>
            <person name="Li W."/>
            <person name="Chen Y."/>
            <person name="Li Y."/>
            <person name="Zhang Y."/>
            <person name="Ai D."/>
            <person name="Zhao J."/>
            <person name="Shang C."/>
            <person name="Ma Y."/>
            <person name="Wu B."/>
            <person name="Wang M."/>
            <person name="Gao L."/>
            <person name="Sun D."/>
            <person name="Zhang P."/>
            <person name="Guo F."/>
            <person name="Wang W."/>
            <person name="Li Y."/>
            <person name="Wang J."/>
            <person name="Varshney R.K."/>
            <person name="Wang J."/>
            <person name="Ling H.Q."/>
            <person name="Wan P."/>
        </authorList>
    </citation>
    <scope>NUCLEOTIDE SEQUENCE</scope>
    <source>
        <strain evidence="3">cv. Jingnong 6</strain>
    </source>
</reference>
<accession>A0A0L9VSP6</accession>
<evidence type="ECO:0000256" key="1">
    <source>
        <dbReference type="SAM" id="MobiDB-lite"/>
    </source>
</evidence>
<protein>
    <submittedName>
        <fullName evidence="2">Uncharacterized protein</fullName>
    </submittedName>
</protein>
<gene>
    <name evidence="2" type="ORF">LR48_Vigan11g098100</name>
</gene>
<dbReference type="Gramene" id="KOM57948">
    <property type="protein sequence ID" value="KOM57948"/>
    <property type="gene ID" value="LR48_Vigan11g098100"/>
</dbReference>
<dbReference type="AlphaFoldDB" id="A0A0L9VSP6"/>
<feature type="compositionally biased region" description="Pro residues" evidence="1">
    <location>
        <begin position="136"/>
        <end position="146"/>
    </location>
</feature>
<evidence type="ECO:0000313" key="3">
    <source>
        <dbReference type="Proteomes" id="UP000053144"/>
    </source>
</evidence>
<evidence type="ECO:0000313" key="2">
    <source>
        <dbReference type="EMBL" id="KOM57948.1"/>
    </source>
</evidence>
<organism evidence="2 3">
    <name type="scientific">Phaseolus angularis</name>
    <name type="common">Azuki bean</name>
    <name type="synonym">Vigna angularis</name>
    <dbReference type="NCBI Taxonomy" id="3914"/>
    <lineage>
        <taxon>Eukaryota</taxon>
        <taxon>Viridiplantae</taxon>
        <taxon>Streptophyta</taxon>
        <taxon>Embryophyta</taxon>
        <taxon>Tracheophyta</taxon>
        <taxon>Spermatophyta</taxon>
        <taxon>Magnoliopsida</taxon>
        <taxon>eudicotyledons</taxon>
        <taxon>Gunneridae</taxon>
        <taxon>Pentapetalae</taxon>
        <taxon>rosids</taxon>
        <taxon>fabids</taxon>
        <taxon>Fabales</taxon>
        <taxon>Fabaceae</taxon>
        <taxon>Papilionoideae</taxon>
        <taxon>50 kb inversion clade</taxon>
        <taxon>NPAAA clade</taxon>
        <taxon>indigoferoid/millettioid clade</taxon>
        <taxon>Phaseoleae</taxon>
        <taxon>Vigna</taxon>
    </lineage>
</organism>
<name>A0A0L9VSP6_PHAAN</name>
<sequence length="163" mass="17814">MPNNERSKRGLMFPDRFIVIPTPSRRFAPSLEIQGFLLSTTTDRHLCHSRPPLLQPEHTLGSPATTRTTITIASHDATVSTLLSSKTSDSQGVFSSAFISDPFASSSPININFTIAKTSTTNTTTATIRSPRAYPRLPPRWSPRPPDSLSTAQAAGTQRLSRH</sequence>
<dbReference type="Proteomes" id="UP000053144">
    <property type="component" value="Chromosome 11"/>
</dbReference>
<feature type="region of interest" description="Disordered" evidence="1">
    <location>
        <begin position="131"/>
        <end position="163"/>
    </location>
</feature>
<proteinExistence type="predicted"/>
<feature type="compositionally biased region" description="Polar residues" evidence="1">
    <location>
        <begin position="151"/>
        <end position="163"/>
    </location>
</feature>